<dbReference type="Gene3D" id="2.40.290.10">
    <property type="match status" value="1"/>
</dbReference>
<dbReference type="Pfam" id="PF02735">
    <property type="entry name" value="Ku"/>
    <property type="match status" value="1"/>
</dbReference>
<dbReference type="GO" id="GO:0042162">
    <property type="term" value="F:telomeric DNA binding"/>
    <property type="evidence" value="ECO:0007669"/>
    <property type="project" value="TreeGrafter"/>
</dbReference>
<protein>
    <recommendedName>
        <fullName evidence="3">Ku domain-containing protein</fullName>
    </recommendedName>
</protein>
<evidence type="ECO:0000256" key="2">
    <source>
        <dbReference type="SAM" id="MobiDB-lite"/>
    </source>
</evidence>
<keyword evidence="5" id="KW-1185">Reference proteome</keyword>
<feature type="region of interest" description="Disordered" evidence="2">
    <location>
        <begin position="1"/>
        <end position="23"/>
    </location>
</feature>
<dbReference type="InterPro" id="IPR016194">
    <property type="entry name" value="SPOC-like_C_dom_sf"/>
</dbReference>
<dbReference type="AlphaFoldDB" id="A0A0L0FM70"/>
<dbReference type="STRING" id="667725.A0A0L0FM70"/>
<dbReference type="PANTHER" id="PTHR12604">
    <property type="entry name" value="KU AUTOANTIGEN DNA HELICASE"/>
    <property type="match status" value="1"/>
</dbReference>
<dbReference type="eggNOG" id="KOG2327">
    <property type="taxonomic scope" value="Eukaryota"/>
</dbReference>
<accession>A0A0L0FM70</accession>
<evidence type="ECO:0000313" key="5">
    <source>
        <dbReference type="Proteomes" id="UP000054560"/>
    </source>
</evidence>
<dbReference type="OrthoDB" id="3249161at2759"/>
<dbReference type="Proteomes" id="UP000054560">
    <property type="component" value="Unassembled WGS sequence"/>
</dbReference>
<gene>
    <name evidence="4" type="ORF">SARC_09677</name>
</gene>
<dbReference type="SUPFAM" id="SSF100939">
    <property type="entry name" value="SPOC domain-like"/>
    <property type="match status" value="1"/>
</dbReference>
<dbReference type="Gene3D" id="4.10.970.10">
    <property type="entry name" value="Ku70, bridge and pillars"/>
    <property type="match status" value="1"/>
</dbReference>
<sequence length="126" mass="13903">MQAKKPVGTKFTDEQKNVSSTTKNLDVNTGTVLTKHDTQHYAELGSEKIVVSDDMVKKTKQMLPSGIQLLGFKPIGRVKPHHTFQAADFLYPDESSIVGSTALFTTLLERCDKKGVSAICRFTSRS</sequence>
<evidence type="ECO:0000259" key="3">
    <source>
        <dbReference type="Pfam" id="PF02735"/>
    </source>
</evidence>
<dbReference type="InterPro" id="IPR027388">
    <property type="entry name" value="Ku70_bridge/pillars_dom_sf"/>
</dbReference>
<dbReference type="GO" id="GO:0006303">
    <property type="term" value="P:double-strand break repair via nonhomologous end joining"/>
    <property type="evidence" value="ECO:0007669"/>
    <property type="project" value="InterPro"/>
</dbReference>
<name>A0A0L0FM70_9EUKA</name>
<dbReference type="EMBL" id="KQ242611">
    <property type="protein sequence ID" value="KNC77877.1"/>
    <property type="molecule type" value="Genomic_DNA"/>
</dbReference>
<dbReference type="PANTHER" id="PTHR12604:SF2">
    <property type="entry name" value="X-RAY REPAIR CROSS-COMPLEMENTING PROTEIN 6"/>
    <property type="match status" value="1"/>
</dbReference>
<feature type="non-terminal residue" evidence="4">
    <location>
        <position position="126"/>
    </location>
</feature>
<dbReference type="GO" id="GO:0000723">
    <property type="term" value="P:telomere maintenance"/>
    <property type="evidence" value="ECO:0007669"/>
    <property type="project" value="TreeGrafter"/>
</dbReference>
<dbReference type="GeneID" id="25910181"/>
<reference evidence="4 5" key="1">
    <citation type="submission" date="2011-02" db="EMBL/GenBank/DDBJ databases">
        <title>The Genome Sequence of Sphaeroforma arctica JP610.</title>
        <authorList>
            <consortium name="The Broad Institute Genome Sequencing Platform"/>
            <person name="Russ C."/>
            <person name="Cuomo C."/>
            <person name="Young S.K."/>
            <person name="Zeng Q."/>
            <person name="Gargeya S."/>
            <person name="Alvarado L."/>
            <person name="Berlin A."/>
            <person name="Chapman S.B."/>
            <person name="Chen Z."/>
            <person name="Freedman E."/>
            <person name="Gellesch M."/>
            <person name="Goldberg J."/>
            <person name="Griggs A."/>
            <person name="Gujja S."/>
            <person name="Heilman E."/>
            <person name="Heiman D."/>
            <person name="Howarth C."/>
            <person name="Mehta T."/>
            <person name="Neiman D."/>
            <person name="Pearson M."/>
            <person name="Roberts A."/>
            <person name="Saif S."/>
            <person name="Shea T."/>
            <person name="Shenoy N."/>
            <person name="Sisk P."/>
            <person name="Stolte C."/>
            <person name="Sykes S."/>
            <person name="White J."/>
            <person name="Yandava C."/>
            <person name="Burger G."/>
            <person name="Gray M.W."/>
            <person name="Holland P.W.H."/>
            <person name="King N."/>
            <person name="Lang F.B.F."/>
            <person name="Roger A.J."/>
            <person name="Ruiz-Trillo I."/>
            <person name="Haas B."/>
            <person name="Nusbaum C."/>
            <person name="Birren B."/>
        </authorList>
    </citation>
    <scope>NUCLEOTIDE SEQUENCE [LARGE SCALE GENOMIC DNA]</scope>
    <source>
        <strain evidence="4 5">JP610</strain>
    </source>
</reference>
<evidence type="ECO:0000256" key="1">
    <source>
        <dbReference type="ARBA" id="ARBA00023125"/>
    </source>
</evidence>
<feature type="domain" description="Ku" evidence="3">
    <location>
        <begin position="3"/>
        <end position="126"/>
    </location>
</feature>
<dbReference type="InterPro" id="IPR006164">
    <property type="entry name" value="DNA_bd_Ku70/Ku80"/>
</dbReference>
<dbReference type="GO" id="GO:0003690">
    <property type="term" value="F:double-stranded DNA binding"/>
    <property type="evidence" value="ECO:0007669"/>
    <property type="project" value="TreeGrafter"/>
</dbReference>
<evidence type="ECO:0000313" key="4">
    <source>
        <dbReference type="EMBL" id="KNC77877.1"/>
    </source>
</evidence>
<organism evidence="4 5">
    <name type="scientific">Sphaeroforma arctica JP610</name>
    <dbReference type="NCBI Taxonomy" id="667725"/>
    <lineage>
        <taxon>Eukaryota</taxon>
        <taxon>Ichthyosporea</taxon>
        <taxon>Ichthyophonida</taxon>
        <taxon>Sphaeroforma</taxon>
    </lineage>
</organism>
<dbReference type="RefSeq" id="XP_014151779.1">
    <property type="nucleotide sequence ID" value="XM_014296304.1"/>
</dbReference>
<proteinExistence type="predicted"/>
<dbReference type="GO" id="GO:0043564">
    <property type="term" value="C:Ku70:Ku80 complex"/>
    <property type="evidence" value="ECO:0007669"/>
    <property type="project" value="TreeGrafter"/>
</dbReference>
<keyword evidence="1" id="KW-0238">DNA-binding</keyword>